<dbReference type="SUPFAM" id="SSF58038">
    <property type="entry name" value="SNARE fusion complex"/>
    <property type="match status" value="2"/>
</dbReference>
<dbReference type="GO" id="GO:0015031">
    <property type="term" value="P:protein transport"/>
    <property type="evidence" value="ECO:0007669"/>
    <property type="project" value="UniProtKB-KW"/>
</dbReference>
<name>A0A146LGG4_LYGHE</name>
<evidence type="ECO:0000256" key="5">
    <source>
        <dbReference type="SAM" id="Coils"/>
    </source>
</evidence>
<sequence>MAAYLSNKRGNLYDEEDIDDDSFLRNSRTTNYMLNDDRTKHTGNSFLDVDERRNQLLQKQKEIEQRTVNSTERSLQYLRNSEEVGVATAEELMRQREQLEGTERRLDDINATLRISQKHIQGIKSVFGGLKNYFSGTRNIPNSSSSHKESSGNKITKADPPLLKTAKSDDVMSHPGMRIRQSEDDKPKPSTASHQERVDENLGHMLNHMSRLKGLAYDLSSEIDSQNKMIDDIYDKAERAERTISKQNKDIRKLT</sequence>
<dbReference type="GO" id="GO:0016082">
    <property type="term" value="P:synaptic vesicle priming"/>
    <property type="evidence" value="ECO:0007669"/>
    <property type="project" value="TreeGrafter"/>
</dbReference>
<dbReference type="CDD" id="cd15856">
    <property type="entry name" value="SNARE_SNAP29C"/>
    <property type="match status" value="1"/>
</dbReference>
<dbReference type="PROSITE" id="PS50192">
    <property type="entry name" value="T_SNARE"/>
    <property type="match status" value="1"/>
</dbReference>
<evidence type="ECO:0000256" key="6">
    <source>
        <dbReference type="SAM" id="MobiDB-lite"/>
    </source>
</evidence>
<dbReference type="SMART" id="SM00397">
    <property type="entry name" value="t_SNARE"/>
    <property type="match status" value="2"/>
</dbReference>
<dbReference type="EMBL" id="GDHC01012164">
    <property type="protein sequence ID" value="JAQ06465.1"/>
    <property type="molecule type" value="Transcribed_RNA"/>
</dbReference>
<dbReference type="GO" id="GO:0031201">
    <property type="term" value="C:SNARE complex"/>
    <property type="evidence" value="ECO:0007669"/>
    <property type="project" value="TreeGrafter"/>
</dbReference>
<dbReference type="GO" id="GO:0098793">
    <property type="term" value="C:presynapse"/>
    <property type="evidence" value="ECO:0007669"/>
    <property type="project" value="GOC"/>
</dbReference>
<keyword evidence="4 5" id="KW-0175">Coiled coil</keyword>
<evidence type="ECO:0000256" key="4">
    <source>
        <dbReference type="ARBA" id="ARBA00023054"/>
    </source>
</evidence>
<dbReference type="CDD" id="cd15887">
    <property type="entry name" value="SNARE_SNAP29N"/>
    <property type="match status" value="1"/>
</dbReference>
<dbReference type="AlphaFoldDB" id="A0A146LGG4"/>
<dbReference type="GO" id="GO:0031629">
    <property type="term" value="P:synaptic vesicle fusion to presynaptic active zone membrane"/>
    <property type="evidence" value="ECO:0007669"/>
    <property type="project" value="TreeGrafter"/>
</dbReference>
<dbReference type="GO" id="GO:0005484">
    <property type="term" value="F:SNAP receptor activity"/>
    <property type="evidence" value="ECO:0007669"/>
    <property type="project" value="TreeGrafter"/>
</dbReference>
<reference evidence="8" key="1">
    <citation type="journal article" date="2016" name="Gigascience">
        <title>De novo construction of an expanded transcriptome assembly for the western tarnished plant bug, Lygus hesperus.</title>
        <authorList>
            <person name="Tassone E.E."/>
            <person name="Geib S.M."/>
            <person name="Hall B."/>
            <person name="Fabrick J.A."/>
            <person name="Brent C.S."/>
            <person name="Hull J.J."/>
        </authorList>
    </citation>
    <scope>NUCLEOTIDE SEQUENCE</scope>
</reference>
<evidence type="ECO:0000256" key="1">
    <source>
        <dbReference type="ARBA" id="ARBA00009480"/>
    </source>
</evidence>
<evidence type="ECO:0000256" key="3">
    <source>
        <dbReference type="ARBA" id="ARBA00022927"/>
    </source>
</evidence>
<dbReference type="GO" id="GO:0005886">
    <property type="term" value="C:plasma membrane"/>
    <property type="evidence" value="ECO:0007669"/>
    <property type="project" value="TreeGrafter"/>
</dbReference>
<evidence type="ECO:0000259" key="7">
    <source>
        <dbReference type="PROSITE" id="PS50192"/>
    </source>
</evidence>
<gene>
    <name evidence="8" type="primary">SNAP29</name>
    <name evidence="8" type="ORF">g.23092</name>
</gene>
<dbReference type="GO" id="GO:0019905">
    <property type="term" value="F:syntaxin binding"/>
    <property type="evidence" value="ECO:0007669"/>
    <property type="project" value="TreeGrafter"/>
</dbReference>
<accession>A0A146LGG4</accession>
<protein>
    <submittedName>
        <fullName evidence="8">Synaptosomal-associated protein 29</fullName>
    </submittedName>
</protein>
<proteinExistence type="inferred from homology"/>
<dbReference type="FunFam" id="1.20.5.110:FF:000041">
    <property type="entry name" value="Synaptosomal-associated protein 29"/>
    <property type="match status" value="1"/>
</dbReference>
<organism evidence="8">
    <name type="scientific">Lygus hesperus</name>
    <name type="common">Western plant bug</name>
    <dbReference type="NCBI Taxonomy" id="30085"/>
    <lineage>
        <taxon>Eukaryota</taxon>
        <taxon>Metazoa</taxon>
        <taxon>Ecdysozoa</taxon>
        <taxon>Arthropoda</taxon>
        <taxon>Hexapoda</taxon>
        <taxon>Insecta</taxon>
        <taxon>Pterygota</taxon>
        <taxon>Neoptera</taxon>
        <taxon>Paraneoptera</taxon>
        <taxon>Hemiptera</taxon>
        <taxon>Heteroptera</taxon>
        <taxon>Panheteroptera</taxon>
        <taxon>Cimicomorpha</taxon>
        <taxon>Miridae</taxon>
        <taxon>Mirini</taxon>
        <taxon>Lygus</taxon>
    </lineage>
</organism>
<evidence type="ECO:0000256" key="2">
    <source>
        <dbReference type="ARBA" id="ARBA00022448"/>
    </source>
</evidence>
<feature type="domain" description="T-SNARE coiled-coil homology" evidence="7">
    <location>
        <begin position="192"/>
        <end position="254"/>
    </location>
</feature>
<keyword evidence="2" id="KW-0813">Transport</keyword>
<keyword evidence="3" id="KW-0653">Protein transport</keyword>
<dbReference type="PANTHER" id="PTHR19305:SF9">
    <property type="entry name" value="SYNAPTOSOMAL-ASSOCIATED PROTEIN 29"/>
    <property type="match status" value="1"/>
</dbReference>
<dbReference type="Pfam" id="PF12352">
    <property type="entry name" value="V-SNARE_C"/>
    <property type="match status" value="1"/>
</dbReference>
<dbReference type="PANTHER" id="PTHR19305">
    <property type="entry name" value="SYNAPTOSOMAL ASSOCIATED PROTEIN"/>
    <property type="match status" value="1"/>
</dbReference>
<evidence type="ECO:0000313" key="8">
    <source>
        <dbReference type="EMBL" id="JAQ06465.1"/>
    </source>
</evidence>
<comment type="similarity">
    <text evidence="1">Belongs to the SNAP-25 family.</text>
</comment>
<feature type="coiled-coil region" evidence="5">
    <location>
        <begin position="223"/>
        <end position="250"/>
    </location>
</feature>
<dbReference type="InterPro" id="IPR000727">
    <property type="entry name" value="T_SNARE_dom"/>
</dbReference>
<dbReference type="Gene3D" id="1.20.5.110">
    <property type="match status" value="2"/>
</dbReference>
<feature type="compositionally biased region" description="Basic and acidic residues" evidence="6">
    <location>
        <begin position="180"/>
        <end position="196"/>
    </location>
</feature>
<feature type="region of interest" description="Disordered" evidence="6">
    <location>
        <begin position="140"/>
        <end position="196"/>
    </location>
</feature>